<dbReference type="OrthoDB" id="9447832at2759"/>
<dbReference type="Proteomes" id="UP000515152">
    <property type="component" value="Chromosome 3"/>
</dbReference>
<comment type="subcellular location">
    <subcellularLocation>
        <location evidence="1 9">Secreted</location>
    </subcellularLocation>
</comment>
<evidence type="ECO:0000256" key="5">
    <source>
        <dbReference type="ARBA" id="ARBA00022729"/>
    </source>
</evidence>
<keyword evidence="9" id="KW-0145">Chemotaxis</keyword>
<dbReference type="InterPro" id="IPR001811">
    <property type="entry name" value="Chemokine_IL8-like_dom"/>
</dbReference>
<dbReference type="InterPro" id="IPR036048">
    <property type="entry name" value="Interleukin_8-like_sf"/>
</dbReference>
<dbReference type="AlphaFoldDB" id="A0A6P3WCV6"/>
<dbReference type="GO" id="GO:0008009">
    <property type="term" value="F:chemokine activity"/>
    <property type="evidence" value="ECO:0007669"/>
    <property type="project" value="InterPro"/>
</dbReference>
<dbReference type="InterPro" id="IPR000827">
    <property type="entry name" value="Chemokine_CC_CS"/>
</dbReference>
<dbReference type="PANTHER" id="PTHR12015">
    <property type="entry name" value="SMALL INDUCIBLE CYTOKINE A"/>
    <property type="match status" value="1"/>
</dbReference>
<dbReference type="SMART" id="SM00199">
    <property type="entry name" value="SCY"/>
    <property type="match status" value="1"/>
</dbReference>
<dbReference type="CDD" id="cd00272">
    <property type="entry name" value="Chemokine_CC"/>
    <property type="match status" value="1"/>
</dbReference>
<evidence type="ECO:0000259" key="10">
    <source>
        <dbReference type="SMART" id="SM00199"/>
    </source>
</evidence>
<evidence type="ECO:0000313" key="12">
    <source>
        <dbReference type="RefSeq" id="XP_012695503.2"/>
    </source>
</evidence>
<comment type="function">
    <text evidence="7">Monokine with inflammatory and chemokinetic properties. Binds to CCR1, CCR4 and CCR5. One of the major HIV-suppressive factors produced by CD8+ T-cells. Recombinant MIP-1-alpha induces a dose-dependent inhibition of different strains of HIV-1, HIV-2, and simian immunodeficiency virus (SIV).</text>
</comment>
<dbReference type="InterPro" id="IPR039809">
    <property type="entry name" value="Chemokine_b/g/d"/>
</dbReference>
<dbReference type="Gene3D" id="2.40.50.40">
    <property type="match status" value="1"/>
</dbReference>
<evidence type="ECO:0000256" key="1">
    <source>
        <dbReference type="ARBA" id="ARBA00004613"/>
    </source>
</evidence>
<evidence type="ECO:0000313" key="11">
    <source>
        <dbReference type="Proteomes" id="UP000515152"/>
    </source>
</evidence>
<feature type="chain" id="PRO_5028508990" description="C-C motif chemokine" evidence="9">
    <location>
        <begin position="23"/>
        <end position="97"/>
    </location>
</feature>
<evidence type="ECO:0000256" key="3">
    <source>
        <dbReference type="ARBA" id="ARBA00022514"/>
    </source>
</evidence>
<evidence type="ECO:0000256" key="7">
    <source>
        <dbReference type="ARBA" id="ARBA00044740"/>
    </source>
</evidence>
<evidence type="ECO:0000256" key="6">
    <source>
        <dbReference type="ARBA" id="ARBA00023157"/>
    </source>
</evidence>
<keyword evidence="6" id="KW-1015">Disulfide bond</keyword>
<evidence type="ECO:0000256" key="4">
    <source>
        <dbReference type="ARBA" id="ARBA00022525"/>
    </source>
</evidence>
<dbReference type="GO" id="GO:0006955">
    <property type="term" value="P:immune response"/>
    <property type="evidence" value="ECO:0007669"/>
    <property type="project" value="InterPro"/>
</dbReference>
<accession>A0A6P3WCV6</accession>
<dbReference type="PANTHER" id="PTHR12015:SF183">
    <property type="entry name" value="C-C MOTIF CHEMOKINE 3"/>
    <property type="match status" value="1"/>
</dbReference>
<evidence type="ECO:0000256" key="9">
    <source>
        <dbReference type="RuleBase" id="RU361150"/>
    </source>
</evidence>
<dbReference type="Pfam" id="PF00048">
    <property type="entry name" value="IL8"/>
    <property type="match status" value="1"/>
</dbReference>
<gene>
    <name evidence="12" type="primary">LOC105911263</name>
</gene>
<sequence>MSRLLVLTTLVMMLGAITVTQGLRMASGPEMCCFTFKSRPLPLKHVISYSRTNTLCSKPAVVLQTARRQVCVQTSDAWVQKIISSLDSKNPGQQIPL</sequence>
<protein>
    <recommendedName>
        <fullName evidence="9">C-C motif chemokine</fullName>
    </recommendedName>
</protein>
<evidence type="ECO:0000256" key="2">
    <source>
        <dbReference type="ARBA" id="ARBA00010868"/>
    </source>
</evidence>
<dbReference type="GeneID" id="105911263"/>
<organism evidence="11 12">
    <name type="scientific">Clupea harengus</name>
    <name type="common">Atlantic herring</name>
    <dbReference type="NCBI Taxonomy" id="7950"/>
    <lineage>
        <taxon>Eukaryota</taxon>
        <taxon>Metazoa</taxon>
        <taxon>Chordata</taxon>
        <taxon>Craniata</taxon>
        <taxon>Vertebrata</taxon>
        <taxon>Euteleostomi</taxon>
        <taxon>Actinopterygii</taxon>
        <taxon>Neopterygii</taxon>
        <taxon>Teleostei</taxon>
        <taxon>Clupei</taxon>
        <taxon>Clupeiformes</taxon>
        <taxon>Clupeoidei</taxon>
        <taxon>Clupeidae</taxon>
        <taxon>Clupea</taxon>
    </lineage>
</organism>
<keyword evidence="4 9" id="KW-0964">Secreted</keyword>
<proteinExistence type="inferred from homology"/>
<keyword evidence="5 9" id="KW-0732">Signal</keyword>
<evidence type="ECO:0000256" key="8">
    <source>
        <dbReference type="ARBA" id="ARBA00046726"/>
    </source>
</evidence>
<dbReference type="RefSeq" id="XP_012695503.2">
    <property type="nucleotide sequence ID" value="XM_012840049.3"/>
</dbReference>
<feature type="domain" description="Chemokine interleukin-8-like" evidence="10">
    <location>
        <begin position="29"/>
        <end position="86"/>
    </location>
</feature>
<dbReference type="PROSITE" id="PS00472">
    <property type="entry name" value="SMALL_CYTOKINES_CC"/>
    <property type="match status" value="1"/>
</dbReference>
<keyword evidence="11" id="KW-1185">Reference proteome</keyword>
<keyword evidence="3 9" id="KW-0202">Cytokine</keyword>
<dbReference type="GO" id="GO:0005615">
    <property type="term" value="C:extracellular space"/>
    <property type="evidence" value="ECO:0007669"/>
    <property type="project" value="UniProtKB-KW"/>
</dbReference>
<name>A0A6P3WCV6_CLUHA</name>
<feature type="signal peptide" evidence="9">
    <location>
        <begin position="1"/>
        <end position="22"/>
    </location>
</feature>
<dbReference type="KEGG" id="char:105911263"/>
<dbReference type="FunFam" id="2.40.50.40:FF:000002">
    <property type="entry name" value="C-C motif chemokine"/>
    <property type="match status" value="1"/>
</dbReference>
<dbReference type="SUPFAM" id="SSF54117">
    <property type="entry name" value="Interleukin 8-like chemokines"/>
    <property type="match status" value="1"/>
</dbReference>
<comment type="similarity">
    <text evidence="2 9">Belongs to the intercrine beta (chemokine CC) family.</text>
</comment>
<comment type="subunit">
    <text evidence="8">Self-associates. Also heterodimer of MIP-1-alpha(4-69) and MIP-1-beta(3-69). Interacts with CCR1.</text>
</comment>
<reference evidence="12" key="1">
    <citation type="submission" date="2025-08" db="UniProtKB">
        <authorList>
            <consortium name="RefSeq"/>
        </authorList>
    </citation>
    <scope>IDENTIFICATION</scope>
</reference>